<dbReference type="Pfam" id="PF00004">
    <property type="entry name" value="AAA"/>
    <property type="match status" value="1"/>
</dbReference>
<reference evidence="2" key="1">
    <citation type="submission" date="2018-10" db="EMBL/GenBank/DDBJ databases">
        <title>Hidden diversity of soil giant viruses.</title>
        <authorList>
            <person name="Schulz F."/>
            <person name="Alteio L."/>
            <person name="Goudeau D."/>
            <person name="Ryan E.M."/>
            <person name="Malmstrom R.R."/>
            <person name="Blanchard J."/>
            <person name="Woyke T."/>
        </authorList>
    </citation>
    <scope>NUCLEOTIDE SEQUENCE</scope>
    <source>
        <strain evidence="2">HYV1</strain>
    </source>
</reference>
<dbReference type="PANTHER" id="PTHR46411:SF3">
    <property type="entry name" value="AAA+ ATPASE DOMAIN-CONTAINING PROTEIN"/>
    <property type="match status" value="1"/>
</dbReference>
<protein>
    <submittedName>
        <fullName evidence="2">AAA family ATPase</fullName>
    </submittedName>
</protein>
<sequence length="538" mass="60434">MSNFTVISNDVKTKGKLRKDITLVFNSSRDPTLTSSLLEITNDEEFYNENIDITRTADTIYSFFHLIKSAAENGNESLTPLASFLAKTYKDKLTQFKKMSDTGKISFDHLPKLFKKGSRFIGKIHGELIGSTVSTAQLVPDAYETGHGYFTLTGPFILSAGDHLVQFVHSFLVYEFKGMMDIKDLPIRLMEDTDHAFLTSRGKIFEKYALGMHHLANQGEMFRVNPYGGVNYFNATGRIMVDSAASKRMNPNYAAHHHHTTRFPHKTIPTELLYKTWPFVPGFSFRAKEWGEIYLDRISEIKFDSNAFDLLVLEPRIKRAIHALVTSSKASFKDIISGKSGGSIFLLYGPPGTGKTLTSEAISEYLQRPLYSVTVGELGVTPKILEKTLSNILEIAQSWDAVILIDEVDIFLEARTTHDIVRNAMVGIFLRLLERHHGVMFLTTNHADRLDEAFKSRISLMVKYNKLDEAALHAVWTNMLSAARITLPKDVISLLAKKPLSGRDIIHVIRGSQSLASSAKEPVAFSHFEEFLALKDIA</sequence>
<dbReference type="InterPro" id="IPR003959">
    <property type="entry name" value="ATPase_AAA_core"/>
</dbReference>
<evidence type="ECO:0000259" key="1">
    <source>
        <dbReference type="SMART" id="SM00382"/>
    </source>
</evidence>
<evidence type="ECO:0000313" key="2">
    <source>
        <dbReference type="EMBL" id="AYV83015.1"/>
    </source>
</evidence>
<dbReference type="Pfam" id="PF22942">
    <property type="entry name" value="DUF7025"/>
    <property type="match status" value="1"/>
</dbReference>
<dbReference type="InterPro" id="IPR054289">
    <property type="entry name" value="DUF7025"/>
</dbReference>
<dbReference type="InterPro" id="IPR003593">
    <property type="entry name" value="AAA+_ATPase"/>
</dbReference>
<dbReference type="Gene3D" id="3.40.50.300">
    <property type="entry name" value="P-loop containing nucleotide triphosphate hydrolases"/>
    <property type="match status" value="1"/>
</dbReference>
<dbReference type="GO" id="GO:0016887">
    <property type="term" value="F:ATP hydrolysis activity"/>
    <property type="evidence" value="ECO:0007669"/>
    <property type="project" value="InterPro"/>
</dbReference>
<name>A0A3G5A6Z8_9VIRU</name>
<dbReference type="SUPFAM" id="SSF52540">
    <property type="entry name" value="P-loop containing nucleoside triphosphate hydrolases"/>
    <property type="match status" value="1"/>
</dbReference>
<gene>
    <name evidence="2" type="ORF">Hyperionvirus3_161</name>
</gene>
<feature type="domain" description="AAA+ ATPase" evidence="1">
    <location>
        <begin position="341"/>
        <end position="468"/>
    </location>
</feature>
<dbReference type="SMART" id="SM00382">
    <property type="entry name" value="AAA"/>
    <property type="match status" value="1"/>
</dbReference>
<proteinExistence type="predicted"/>
<dbReference type="EMBL" id="MK072385">
    <property type="protein sequence ID" value="AYV83015.1"/>
    <property type="molecule type" value="Genomic_DNA"/>
</dbReference>
<dbReference type="GO" id="GO:0005524">
    <property type="term" value="F:ATP binding"/>
    <property type="evidence" value="ECO:0007669"/>
    <property type="project" value="InterPro"/>
</dbReference>
<accession>A0A3G5A6Z8</accession>
<dbReference type="InterPro" id="IPR027417">
    <property type="entry name" value="P-loop_NTPase"/>
</dbReference>
<dbReference type="PANTHER" id="PTHR46411">
    <property type="entry name" value="FAMILY ATPASE, PUTATIVE-RELATED"/>
    <property type="match status" value="1"/>
</dbReference>
<organism evidence="2">
    <name type="scientific">Hyperionvirus sp</name>
    <dbReference type="NCBI Taxonomy" id="2487770"/>
    <lineage>
        <taxon>Viruses</taxon>
        <taxon>Varidnaviria</taxon>
        <taxon>Bamfordvirae</taxon>
        <taxon>Nucleocytoviricota</taxon>
        <taxon>Megaviricetes</taxon>
        <taxon>Imitervirales</taxon>
        <taxon>Mimiviridae</taxon>
        <taxon>Klosneuvirinae</taxon>
    </lineage>
</organism>
<dbReference type="CDD" id="cd19481">
    <property type="entry name" value="RecA-like_protease"/>
    <property type="match status" value="1"/>
</dbReference>